<keyword evidence="3 6" id="KW-0812">Transmembrane</keyword>
<comment type="subcellular location">
    <subcellularLocation>
        <location evidence="6">Cell membrane</location>
        <topology evidence="6">Multi-pass membrane protein</topology>
    </subcellularLocation>
    <subcellularLocation>
        <location evidence="1">Membrane</location>
    </subcellularLocation>
</comment>
<protein>
    <recommendedName>
        <fullName evidence="6">SURF1-like protein</fullName>
    </recommendedName>
</protein>
<keyword evidence="4 6" id="KW-1133">Transmembrane helix</keyword>
<dbReference type="RefSeq" id="WP_072855245.1">
    <property type="nucleotide sequence ID" value="NZ_FQUE01000001.1"/>
</dbReference>
<dbReference type="EMBL" id="FQUE01000001">
    <property type="protein sequence ID" value="SHE33734.1"/>
    <property type="molecule type" value="Genomic_DNA"/>
</dbReference>
<keyword evidence="8" id="KW-1185">Reference proteome</keyword>
<dbReference type="Pfam" id="PF02104">
    <property type="entry name" value="SURF1"/>
    <property type="match status" value="1"/>
</dbReference>
<keyword evidence="6" id="KW-1003">Cell membrane</keyword>
<evidence type="ECO:0000256" key="5">
    <source>
        <dbReference type="ARBA" id="ARBA00023136"/>
    </source>
</evidence>
<feature type="transmembrane region" description="Helical" evidence="6">
    <location>
        <begin position="12"/>
        <end position="33"/>
    </location>
</feature>
<proteinExistence type="inferred from homology"/>
<dbReference type="OrthoDB" id="6079986at2"/>
<dbReference type="CDD" id="cd06662">
    <property type="entry name" value="SURF1"/>
    <property type="match status" value="1"/>
</dbReference>
<comment type="similarity">
    <text evidence="2 6">Belongs to the SURF1 family.</text>
</comment>
<accession>A0A1M4SN77</accession>
<organism evidence="7 8">
    <name type="scientific">Loktanella atrilutea</name>
    <dbReference type="NCBI Taxonomy" id="366533"/>
    <lineage>
        <taxon>Bacteria</taxon>
        <taxon>Pseudomonadati</taxon>
        <taxon>Pseudomonadota</taxon>
        <taxon>Alphaproteobacteria</taxon>
        <taxon>Rhodobacterales</taxon>
        <taxon>Roseobacteraceae</taxon>
        <taxon>Loktanella</taxon>
    </lineage>
</organism>
<dbReference type="PANTHER" id="PTHR23427">
    <property type="entry name" value="SURFEIT LOCUS PROTEIN"/>
    <property type="match status" value="1"/>
</dbReference>
<evidence type="ECO:0000256" key="2">
    <source>
        <dbReference type="ARBA" id="ARBA00007165"/>
    </source>
</evidence>
<evidence type="ECO:0000313" key="7">
    <source>
        <dbReference type="EMBL" id="SHE33734.1"/>
    </source>
</evidence>
<dbReference type="Proteomes" id="UP000183987">
    <property type="component" value="Unassembled WGS sequence"/>
</dbReference>
<evidence type="ECO:0000256" key="6">
    <source>
        <dbReference type="RuleBase" id="RU363076"/>
    </source>
</evidence>
<sequence length="246" mass="26474">MSSDVTRRSRTGFWLIIGLGVMLIGLFCALGIWQVERLAWKRDLIATVDARLAAPAVPAPGSGDWARISRTDDRYRKVTVTGQFRHADEVLVKAVTELGGGFWVMTPLETQDGTWLVNRGFVPADRRDPETRSDGQVAGTLTVTGLMRMTEPGGAFLRANAPAEGRWYSRDVAAIAQAIGTPLAPVFIDADATPNPGGLPVGGLTVVAFRNSHLSYALTWFALSLGTVVGLVILIRQDRAAGRTTS</sequence>
<dbReference type="PROSITE" id="PS50895">
    <property type="entry name" value="SURF1"/>
    <property type="match status" value="1"/>
</dbReference>
<dbReference type="STRING" id="366533.SAMN05444339_10185"/>
<dbReference type="PANTHER" id="PTHR23427:SF2">
    <property type="entry name" value="SURFEIT LOCUS PROTEIN 1"/>
    <property type="match status" value="1"/>
</dbReference>
<keyword evidence="5 6" id="KW-0472">Membrane</keyword>
<dbReference type="InterPro" id="IPR002994">
    <property type="entry name" value="Surf1/Shy1"/>
</dbReference>
<evidence type="ECO:0000256" key="3">
    <source>
        <dbReference type="ARBA" id="ARBA00022692"/>
    </source>
</evidence>
<feature type="transmembrane region" description="Helical" evidence="6">
    <location>
        <begin position="214"/>
        <end position="235"/>
    </location>
</feature>
<gene>
    <name evidence="7" type="ORF">SAMN05444339_10185</name>
</gene>
<dbReference type="GO" id="GO:0005886">
    <property type="term" value="C:plasma membrane"/>
    <property type="evidence" value="ECO:0007669"/>
    <property type="project" value="UniProtKB-SubCell"/>
</dbReference>
<evidence type="ECO:0000256" key="1">
    <source>
        <dbReference type="ARBA" id="ARBA00004370"/>
    </source>
</evidence>
<name>A0A1M4SN77_LOKAT</name>
<evidence type="ECO:0000313" key="8">
    <source>
        <dbReference type="Proteomes" id="UP000183987"/>
    </source>
</evidence>
<evidence type="ECO:0000256" key="4">
    <source>
        <dbReference type="ARBA" id="ARBA00022989"/>
    </source>
</evidence>
<dbReference type="InterPro" id="IPR045214">
    <property type="entry name" value="Surf1/Surf4"/>
</dbReference>
<reference evidence="8" key="1">
    <citation type="submission" date="2016-11" db="EMBL/GenBank/DDBJ databases">
        <authorList>
            <person name="Varghese N."/>
            <person name="Submissions S."/>
        </authorList>
    </citation>
    <scope>NUCLEOTIDE SEQUENCE [LARGE SCALE GENOMIC DNA]</scope>
    <source>
        <strain evidence="8">DSM 29326</strain>
    </source>
</reference>
<dbReference type="AlphaFoldDB" id="A0A1M4SN77"/>